<dbReference type="GO" id="GO:0007266">
    <property type="term" value="P:Rho protein signal transduction"/>
    <property type="evidence" value="ECO:0007669"/>
    <property type="project" value="TreeGrafter"/>
</dbReference>
<dbReference type="EMBL" id="KQ241770">
    <property type="protein sequence ID" value="KNC84356.1"/>
    <property type="molecule type" value="Genomic_DNA"/>
</dbReference>
<gene>
    <name evidence="4" type="ORF">SARC_03436</name>
</gene>
<dbReference type="InterPro" id="IPR001849">
    <property type="entry name" value="PH_domain"/>
</dbReference>
<dbReference type="STRING" id="667725.A0A0L0G669"/>
<evidence type="ECO:0000313" key="4">
    <source>
        <dbReference type="EMBL" id="KNC84356.1"/>
    </source>
</evidence>
<dbReference type="InterPro" id="IPR000219">
    <property type="entry name" value="DH_dom"/>
</dbReference>
<dbReference type="Gene3D" id="2.30.29.30">
    <property type="entry name" value="Pleckstrin-homology domain (PH domain)/Phosphotyrosine-binding domain (PTB)"/>
    <property type="match status" value="1"/>
</dbReference>
<feature type="region of interest" description="Disordered" evidence="1">
    <location>
        <begin position="19"/>
        <end position="91"/>
    </location>
</feature>
<dbReference type="PROSITE" id="PS50010">
    <property type="entry name" value="DH_2"/>
    <property type="match status" value="1"/>
</dbReference>
<sequence>VYEAAELMAGRLHLVLAPDSRSNSRTATEQPVETPIDTTHTQARPHEHKHRLSTFRMSSIDEDTNNSGKAEAVHVDASARQSVSSTDTRGDVSTVVDSCVVKCSDTDSGYAQLASKPQEEAQVQSEPSDDSIQTRQGQSSGQSDHAITFHDSVAEVESVTFADTIASEAGVETILEGQEQGQTLDVTNRRVPEELYLGRKHSEASSKSLLAERQRTILAQSDSTNSVYRRYSEGLHQNKNRVEFDLPSVSASEVEDNGIAKTEGDASNNEAVRQTLLAGVKIRAHGGNTLKRTMTSKEKRQSQAMYSQNSIESIGLDVLRSPIDETDFFNPWRVVEAFKDFEAITQPLIPYCINHVDSVKFVKTNLNQNAASDFCKIIRWNEKKPQCDRLSLADLLVKPMQRLTKYPLLLSTLRKRCKEDPALCTELDKCIAVCERVLHKVNERVRDTDNLATITALKAQLVLTDNAKLLDLTLQRLWYNGALVHQTTTRTLELDVYLFENIILLTRPSKLSSTGKDKNFVFKQPIILSRCDVSKGSSEDIIQLTYASTSGQSTLNFTAPGVYEARQWIEEIHTAKGKGMKEYLL</sequence>
<dbReference type="PROSITE" id="PS50003">
    <property type="entry name" value="PH_DOMAIN"/>
    <property type="match status" value="1"/>
</dbReference>
<dbReference type="InterPro" id="IPR011993">
    <property type="entry name" value="PH-like_dom_sf"/>
</dbReference>
<dbReference type="eggNOG" id="KOG3521">
    <property type="taxonomic scope" value="Eukaryota"/>
</dbReference>
<dbReference type="GO" id="GO:0005085">
    <property type="term" value="F:guanyl-nucleotide exchange factor activity"/>
    <property type="evidence" value="ECO:0007669"/>
    <property type="project" value="InterPro"/>
</dbReference>
<protein>
    <recommendedName>
        <fullName evidence="6">DH domain-containing protein</fullName>
    </recommendedName>
</protein>
<proteinExistence type="predicted"/>
<feature type="compositionally biased region" description="Polar residues" evidence="1">
    <location>
        <begin position="20"/>
        <end position="42"/>
    </location>
</feature>
<reference evidence="4 5" key="1">
    <citation type="submission" date="2011-02" db="EMBL/GenBank/DDBJ databases">
        <title>The Genome Sequence of Sphaeroforma arctica JP610.</title>
        <authorList>
            <consortium name="The Broad Institute Genome Sequencing Platform"/>
            <person name="Russ C."/>
            <person name="Cuomo C."/>
            <person name="Young S.K."/>
            <person name="Zeng Q."/>
            <person name="Gargeya S."/>
            <person name="Alvarado L."/>
            <person name="Berlin A."/>
            <person name="Chapman S.B."/>
            <person name="Chen Z."/>
            <person name="Freedman E."/>
            <person name="Gellesch M."/>
            <person name="Goldberg J."/>
            <person name="Griggs A."/>
            <person name="Gujja S."/>
            <person name="Heilman E."/>
            <person name="Heiman D."/>
            <person name="Howarth C."/>
            <person name="Mehta T."/>
            <person name="Neiman D."/>
            <person name="Pearson M."/>
            <person name="Roberts A."/>
            <person name="Saif S."/>
            <person name="Shea T."/>
            <person name="Shenoy N."/>
            <person name="Sisk P."/>
            <person name="Stolte C."/>
            <person name="Sykes S."/>
            <person name="White J."/>
            <person name="Yandava C."/>
            <person name="Burger G."/>
            <person name="Gray M.W."/>
            <person name="Holland P.W.H."/>
            <person name="King N."/>
            <person name="Lang F.B.F."/>
            <person name="Roger A.J."/>
            <person name="Ruiz-Trillo I."/>
            <person name="Haas B."/>
            <person name="Nusbaum C."/>
            <person name="Birren B."/>
        </authorList>
    </citation>
    <scope>NUCLEOTIDE SEQUENCE [LARGE SCALE GENOMIC DNA]</scope>
    <source>
        <strain evidence="4 5">JP610</strain>
    </source>
</reference>
<feature type="compositionally biased region" description="Polar residues" evidence="1">
    <location>
        <begin position="121"/>
        <end position="144"/>
    </location>
</feature>
<dbReference type="Gene3D" id="1.20.900.10">
    <property type="entry name" value="Dbl homology (DH) domain"/>
    <property type="match status" value="1"/>
</dbReference>
<dbReference type="RefSeq" id="XP_014158258.1">
    <property type="nucleotide sequence ID" value="XM_014302783.1"/>
</dbReference>
<dbReference type="OrthoDB" id="5585231at2759"/>
<organism evidence="4 5">
    <name type="scientific">Sphaeroforma arctica JP610</name>
    <dbReference type="NCBI Taxonomy" id="667725"/>
    <lineage>
        <taxon>Eukaryota</taxon>
        <taxon>Ichthyosporea</taxon>
        <taxon>Ichthyophonida</taxon>
        <taxon>Sphaeroforma</taxon>
    </lineage>
</organism>
<dbReference type="SMART" id="SM00325">
    <property type="entry name" value="RhoGEF"/>
    <property type="match status" value="1"/>
</dbReference>
<dbReference type="Proteomes" id="UP000054560">
    <property type="component" value="Unassembled WGS sequence"/>
</dbReference>
<keyword evidence="5" id="KW-1185">Reference proteome</keyword>
<dbReference type="Pfam" id="PF22697">
    <property type="entry name" value="SOS1_NGEF_PH"/>
    <property type="match status" value="1"/>
</dbReference>
<dbReference type="AlphaFoldDB" id="A0A0L0G669"/>
<dbReference type="SUPFAM" id="SSF48065">
    <property type="entry name" value="DBL homology domain (DH-domain)"/>
    <property type="match status" value="1"/>
</dbReference>
<feature type="non-terminal residue" evidence="4">
    <location>
        <position position="1"/>
    </location>
</feature>
<dbReference type="InterPro" id="IPR035899">
    <property type="entry name" value="DBL_dom_sf"/>
</dbReference>
<feature type="domain" description="PH" evidence="2">
    <location>
        <begin position="476"/>
        <end position="577"/>
    </location>
</feature>
<evidence type="ECO:0000313" key="5">
    <source>
        <dbReference type="Proteomes" id="UP000054560"/>
    </source>
</evidence>
<dbReference type="SUPFAM" id="SSF50729">
    <property type="entry name" value="PH domain-like"/>
    <property type="match status" value="1"/>
</dbReference>
<dbReference type="InterPro" id="IPR055251">
    <property type="entry name" value="SOS1_NGEF_PH"/>
</dbReference>
<evidence type="ECO:0000259" key="2">
    <source>
        <dbReference type="PROSITE" id="PS50003"/>
    </source>
</evidence>
<feature type="domain" description="DH" evidence="3">
    <location>
        <begin position="351"/>
        <end position="444"/>
    </location>
</feature>
<name>A0A0L0G669_9EUKA</name>
<evidence type="ECO:0008006" key="6">
    <source>
        <dbReference type="Google" id="ProtNLM"/>
    </source>
</evidence>
<dbReference type="PANTHER" id="PTHR13217">
    <property type="entry name" value="PLECKSTRIN HOMOLOGY DOMAIN-CONTAINING FAMILY G MEMBER 7"/>
    <property type="match status" value="1"/>
</dbReference>
<dbReference type="GeneID" id="25903940"/>
<feature type="region of interest" description="Disordered" evidence="1">
    <location>
        <begin position="112"/>
        <end position="144"/>
    </location>
</feature>
<dbReference type="Pfam" id="PF00621">
    <property type="entry name" value="RhoGEF"/>
    <property type="match status" value="1"/>
</dbReference>
<evidence type="ECO:0000256" key="1">
    <source>
        <dbReference type="SAM" id="MobiDB-lite"/>
    </source>
</evidence>
<evidence type="ECO:0000259" key="3">
    <source>
        <dbReference type="PROSITE" id="PS50010"/>
    </source>
</evidence>
<dbReference type="PANTHER" id="PTHR13217:SF11">
    <property type="entry name" value="PLECKSTRIN HOMOLOGY DOMAIN-CONTAINING FAMILY G MEMBER 5"/>
    <property type="match status" value="1"/>
</dbReference>
<accession>A0A0L0G669</accession>
<dbReference type="InterPro" id="IPR040181">
    <property type="entry name" value="PKHG5/7"/>
</dbReference>